<evidence type="ECO:0000256" key="1">
    <source>
        <dbReference type="SAM" id="MobiDB-lite"/>
    </source>
</evidence>
<dbReference type="Proteomes" id="UP000244005">
    <property type="component" value="Unassembled WGS sequence"/>
</dbReference>
<keyword evidence="3" id="KW-1185">Reference proteome</keyword>
<accession>A0A2R6W272</accession>
<reference evidence="3" key="1">
    <citation type="journal article" date="2017" name="Cell">
        <title>Insights into land plant evolution garnered from the Marchantia polymorpha genome.</title>
        <authorList>
            <person name="Bowman J.L."/>
            <person name="Kohchi T."/>
            <person name="Yamato K.T."/>
            <person name="Jenkins J."/>
            <person name="Shu S."/>
            <person name="Ishizaki K."/>
            <person name="Yamaoka S."/>
            <person name="Nishihama R."/>
            <person name="Nakamura Y."/>
            <person name="Berger F."/>
            <person name="Adam C."/>
            <person name="Aki S.S."/>
            <person name="Althoff F."/>
            <person name="Araki T."/>
            <person name="Arteaga-Vazquez M.A."/>
            <person name="Balasubrmanian S."/>
            <person name="Barry K."/>
            <person name="Bauer D."/>
            <person name="Boehm C.R."/>
            <person name="Briginshaw L."/>
            <person name="Caballero-Perez J."/>
            <person name="Catarino B."/>
            <person name="Chen F."/>
            <person name="Chiyoda S."/>
            <person name="Chovatia M."/>
            <person name="Davies K.M."/>
            <person name="Delmans M."/>
            <person name="Demura T."/>
            <person name="Dierschke T."/>
            <person name="Dolan L."/>
            <person name="Dorantes-Acosta A.E."/>
            <person name="Eklund D.M."/>
            <person name="Florent S.N."/>
            <person name="Flores-Sandoval E."/>
            <person name="Fujiyama A."/>
            <person name="Fukuzawa H."/>
            <person name="Galik B."/>
            <person name="Grimanelli D."/>
            <person name="Grimwood J."/>
            <person name="Grossniklaus U."/>
            <person name="Hamada T."/>
            <person name="Haseloff J."/>
            <person name="Hetherington A.J."/>
            <person name="Higo A."/>
            <person name="Hirakawa Y."/>
            <person name="Hundley H.N."/>
            <person name="Ikeda Y."/>
            <person name="Inoue K."/>
            <person name="Inoue S.I."/>
            <person name="Ishida S."/>
            <person name="Jia Q."/>
            <person name="Kakita M."/>
            <person name="Kanazawa T."/>
            <person name="Kawai Y."/>
            <person name="Kawashima T."/>
            <person name="Kennedy M."/>
            <person name="Kinose K."/>
            <person name="Kinoshita T."/>
            <person name="Kohara Y."/>
            <person name="Koide E."/>
            <person name="Komatsu K."/>
            <person name="Kopischke S."/>
            <person name="Kubo M."/>
            <person name="Kyozuka J."/>
            <person name="Lagercrantz U."/>
            <person name="Lin S.S."/>
            <person name="Lindquist E."/>
            <person name="Lipzen A.M."/>
            <person name="Lu C.W."/>
            <person name="De Luna E."/>
            <person name="Martienssen R.A."/>
            <person name="Minamino N."/>
            <person name="Mizutani M."/>
            <person name="Mizutani M."/>
            <person name="Mochizuki N."/>
            <person name="Monte I."/>
            <person name="Mosher R."/>
            <person name="Nagasaki H."/>
            <person name="Nakagami H."/>
            <person name="Naramoto S."/>
            <person name="Nishitani K."/>
            <person name="Ohtani M."/>
            <person name="Okamoto T."/>
            <person name="Okumura M."/>
            <person name="Phillips J."/>
            <person name="Pollak B."/>
            <person name="Reinders A."/>
            <person name="Rovekamp M."/>
            <person name="Sano R."/>
            <person name="Sawa S."/>
            <person name="Schmid M.W."/>
            <person name="Shirakawa M."/>
            <person name="Solano R."/>
            <person name="Spunde A."/>
            <person name="Suetsugu N."/>
            <person name="Sugano S."/>
            <person name="Sugiyama A."/>
            <person name="Sun R."/>
            <person name="Suzuki Y."/>
            <person name="Takenaka M."/>
            <person name="Takezawa D."/>
            <person name="Tomogane H."/>
            <person name="Tsuzuki M."/>
            <person name="Ueda T."/>
            <person name="Umeda M."/>
            <person name="Ward J.M."/>
            <person name="Watanabe Y."/>
            <person name="Yazaki K."/>
            <person name="Yokoyama R."/>
            <person name="Yoshitake Y."/>
            <person name="Yotsui I."/>
            <person name="Zachgo S."/>
            <person name="Schmutz J."/>
        </authorList>
    </citation>
    <scope>NUCLEOTIDE SEQUENCE [LARGE SCALE GENOMIC DNA]</scope>
    <source>
        <strain evidence="3">Tak-1</strain>
    </source>
</reference>
<feature type="region of interest" description="Disordered" evidence="1">
    <location>
        <begin position="153"/>
        <end position="176"/>
    </location>
</feature>
<dbReference type="EMBL" id="KZ772847">
    <property type="protein sequence ID" value="PTQ27953.1"/>
    <property type="molecule type" value="Genomic_DNA"/>
</dbReference>
<organism evidence="2 3">
    <name type="scientific">Marchantia polymorpha</name>
    <name type="common">Common liverwort</name>
    <name type="synonym">Marchantia aquatica</name>
    <dbReference type="NCBI Taxonomy" id="3197"/>
    <lineage>
        <taxon>Eukaryota</taxon>
        <taxon>Viridiplantae</taxon>
        <taxon>Streptophyta</taxon>
        <taxon>Embryophyta</taxon>
        <taxon>Marchantiophyta</taxon>
        <taxon>Marchantiopsida</taxon>
        <taxon>Marchantiidae</taxon>
        <taxon>Marchantiales</taxon>
        <taxon>Marchantiaceae</taxon>
        <taxon>Marchantia</taxon>
    </lineage>
</organism>
<gene>
    <name evidence="2" type="ORF">MARPO_0178s0006</name>
</gene>
<proteinExistence type="predicted"/>
<feature type="compositionally biased region" description="Basic and acidic residues" evidence="1">
    <location>
        <begin position="164"/>
        <end position="176"/>
    </location>
</feature>
<feature type="compositionally biased region" description="Basic and acidic residues" evidence="1">
    <location>
        <begin position="71"/>
        <end position="84"/>
    </location>
</feature>
<protein>
    <submittedName>
        <fullName evidence="2">Uncharacterized protein</fullName>
    </submittedName>
</protein>
<feature type="compositionally biased region" description="Basic residues" evidence="1">
    <location>
        <begin position="61"/>
        <end position="70"/>
    </location>
</feature>
<evidence type="ECO:0000313" key="2">
    <source>
        <dbReference type="EMBL" id="PTQ27953.1"/>
    </source>
</evidence>
<sequence length="258" mass="29622">MLRLLLGAVDVGHNGPELHLHEHPPGVLVERIAHHLARHDEADEQAQQSRGEEVGILLGQRRQRRHPRSRERHEHEHDRGDEQSPCRNEPSPRPPHGAPDVRHVSDRQRCSRRHEHARDGEEERQSIEDPECVHSRILVHRRVVRERIGRVARRPSHRRLQPSSERDRGYESGSHEDRVRGVDVLLSIPVQSVLHLLGRSLGVQISEEELHARGVCALQGDLQRRSVGVVRSPHGYGMEHERQSVDPLPIQSPVQRRP</sequence>
<feature type="compositionally biased region" description="Basic and acidic residues" evidence="1">
    <location>
        <begin position="116"/>
        <end position="128"/>
    </location>
</feature>
<feature type="region of interest" description="Disordered" evidence="1">
    <location>
        <begin position="39"/>
        <end position="128"/>
    </location>
</feature>
<name>A0A2R6W272_MARPO</name>
<dbReference type="AlphaFoldDB" id="A0A2R6W272"/>
<feature type="region of interest" description="Disordered" evidence="1">
    <location>
        <begin position="236"/>
        <end position="258"/>
    </location>
</feature>
<evidence type="ECO:0000313" key="3">
    <source>
        <dbReference type="Proteomes" id="UP000244005"/>
    </source>
</evidence>
<feature type="compositionally biased region" description="Basic and acidic residues" evidence="1">
    <location>
        <begin position="99"/>
        <end position="109"/>
    </location>
</feature>